<gene>
    <name evidence="8" type="ORF">ACFSBH_04340</name>
</gene>
<dbReference type="CDD" id="cd03884">
    <property type="entry name" value="M20_bAS"/>
    <property type="match status" value="1"/>
</dbReference>
<comment type="caution">
    <text evidence="8">The sequence shown here is derived from an EMBL/GenBank/DDBJ whole genome shotgun (WGS) entry which is preliminary data.</text>
</comment>
<dbReference type="NCBIfam" id="TIGR01879">
    <property type="entry name" value="hydantase"/>
    <property type="match status" value="1"/>
</dbReference>
<evidence type="ECO:0000256" key="3">
    <source>
        <dbReference type="ARBA" id="ARBA00011738"/>
    </source>
</evidence>
<dbReference type="Pfam" id="PF07687">
    <property type="entry name" value="M20_dimer"/>
    <property type="match status" value="1"/>
</dbReference>
<dbReference type="PANTHER" id="PTHR32494">
    <property type="entry name" value="ALLANTOATE DEIMINASE-RELATED"/>
    <property type="match status" value="1"/>
</dbReference>
<evidence type="ECO:0000313" key="8">
    <source>
        <dbReference type="EMBL" id="MFD1606876.1"/>
    </source>
</evidence>
<dbReference type="Gene3D" id="3.40.630.10">
    <property type="entry name" value="Zn peptidases"/>
    <property type="match status" value="1"/>
</dbReference>
<dbReference type="GO" id="GO:0016787">
    <property type="term" value="F:hydrolase activity"/>
    <property type="evidence" value="ECO:0007669"/>
    <property type="project" value="UniProtKB-KW"/>
</dbReference>
<dbReference type="InterPro" id="IPR002933">
    <property type="entry name" value="Peptidase_M20"/>
</dbReference>
<comment type="cofactor">
    <cofactor evidence="1">
        <name>Mn(2+)</name>
        <dbReference type="ChEBI" id="CHEBI:29035"/>
    </cofactor>
</comment>
<keyword evidence="5 8" id="KW-0378">Hydrolase</keyword>
<keyword evidence="9" id="KW-1185">Reference proteome</keyword>
<name>A0ABW4HNI0_9BACI</name>
<reference evidence="9" key="1">
    <citation type="journal article" date="2019" name="Int. J. Syst. Evol. Microbiol.">
        <title>The Global Catalogue of Microorganisms (GCM) 10K type strain sequencing project: providing services to taxonomists for standard genome sequencing and annotation.</title>
        <authorList>
            <consortium name="The Broad Institute Genomics Platform"/>
            <consortium name="The Broad Institute Genome Sequencing Center for Infectious Disease"/>
            <person name="Wu L."/>
            <person name="Ma J."/>
        </authorList>
    </citation>
    <scope>NUCLEOTIDE SEQUENCE [LARGE SCALE GENOMIC DNA]</scope>
    <source>
        <strain evidence="9">CGMCC 1.12376</strain>
    </source>
</reference>
<evidence type="ECO:0000256" key="2">
    <source>
        <dbReference type="ARBA" id="ARBA00006153"/>
    </source>
</evidence>
<keyword evidence="4" id="KW-0479">Metal-binding</keyword>
<accession>A0ABW4HNI0</accession>
<evidence type="ECO:0000256" key="1">
    <source>
        <dbReference type="ARBA" id="ARBA00001936"/>
    </source>
</evidence>
<dbReference type="Gene3D" id="3.30.70.360">
    <property type="match status" value="1"/>
</dbReference>
<dbReference type="PIRSF" id="PIRSF001235">
    <property type="entry name" value="Amidase_carbamoylase"/>
    <property type="match status" value="1"/>
</dbReference>
<dbReference type="SUPFAM" id="SSF53187">
    <property type="entry name" value="Zn-dependent exopeptidases"/>
    <property type="match status" value="1"/>
</dbReference>
<dbReference type="InterPro" id="IPR010158">
    <property type="entry name" value="Amidase_Cbmase"/>
</dbReference>
<evidence type="ECO:0000313" key="9">
    <source>
        <dbReference type="Proteomes" id="UP001597221"/>
    </source>
</evidence>
<dbReference type="SUPFAM" id="SSF55031">
    <property type="entry name" value="Bacterial exopeptidase dimerisation domain"/>
    <property type="match status" value="1"/>
</dbReference>
<protein>
    <submittedName>
        <fullName evidence="8">Zn-dependent hydrolase</fullName>
    </submittedName>
</protein>
<evidence type="ECO:0000256" key="6">
    <source>
        <dbReference type="ARBA" id="ARBA00023211"/>
    </source>
</evidence>
<evidence type="ECO:0000256" key="5">
    <source>
        <dbReference type="ARBA" id="ARBA00022801"/>
    </source>
</evidence>
<evidence type="ECO:0000259" key="7">
    <source>
        <dbReference type="Pfam" id="PF07687"/>
    </source>
</evidence>
<feature type="domain" description="Peptidase M20 dimerisation" evidence="7">
    <location>
        <begin position="209"/>
        <end position="310"/>
    </location>
</feature>
<dbReference type="InterPro" id="IPR036264">
    <property type="entry name" value="Bact_exopeptidase_dim_dom"/>
</dbReference>
<dbReference type="Proteomes" id="UP001597221">
    <property type="component" value="Unassembled WGS sequence"/>
</dbReference>
<dbReference type="NCBIfam" id="NF006771">
    <property type="entry name" value="PRK09290.1-5"/>
    <property type="match status" value="1"/>
</dbReference>
<evidence type="ECO:0000256" key="4">
    <source>
        <dbReference type="ARBA" id="ARBA00022723"/>
    </source>
</evidence>
<comment type="similarity">
    <text evidence="2">Belongs to the peptidase M20 family.</text>
</comment>
<dbReference type="PANTHER" id="PTHR32494:SF19">
    <property type="entry name" value="ALLANTOATE DEIMINASE-RELATED"/>
    <property type="match status" value="1"/>
</dbReference>
<dbReference type="Pfam" id="PF01546">
    <property type="entry name" value="Peptidase_M20"/>
    <property type="match status" value="1"/>
</dbReference>
<sequence length="409" mass="44632">MNQMINGNRLNKHIEELATIGGTENGGVTRFSYSETEREANELVKQYMEAAGLTVEEDAVGNVIGSLDGDKNLPVIIIGSHIDTVPDGGKYDGALGVLTAIEVIHSLTEKGERLNHPVKVISFKDEEGSRFGFGMIGSRAAAGILTEADLEYTDDNGITIKQAMEDAGLKHTNFQQAIIDNIKLYLEVHIEQGKILESNEMPVGNVTGIAGPLWLEFTLKGLAEHAGTTPMNQRQDALVGASIIISEIEKIASRTDTTVATVGKLNVKPNGTNVIPGEVQWNVDIRDIDEAKRDVVEEQIRTFANQVADERGLELTINELQRVEPVLCDSRIQEAIKKGIQEEVDGEAISLPSGAGHDGMQFKHVAPIGMIFVRSKDGISHNPKEFTSEEDIEKAGNVLYRTLLELDRE</sequence>
<comment type="subunit">
    <text evidence="3">Homodimer.</text>
</comment>
<organism evidence="8 9">
    <name type="scientific">Oceanobacillus luteolus</name>
    <dbReference type="NCBI Taxonomy" id="1274358"/>
    <lineage>
        <taxon>Bacteria</taxon>
        <taxon>Bacillati</taxon>
        <taxon>Bacillota</taxon>
        <taxon>Bacilli</taxon>
        <taxon>Bacillales</taxon>
        <taxon>Bacillaceae</taxon>
        <taxon>Oceanobacillus</taxon>
    </lineage>
</organism>
<proteinExistence type="inferred from homology"/>
<dbReference type="InterPro" id="IPR011650">
    <property type="entry name" value="Peptidase_M20_dimer"/>
</dbReference>
<keyword evidence="6" id="KW-0464">Manganese</keyword>
<dbReference type="EMBL" id="JBHUDE010000017">
    <property type="protein sequence ID" value="MFD1606876.1"/>
    <property type="molecule type" value="Genomic_DNA"/>
</dbReference>